<dbReference type="PANTHER" id="PTHR30489:SF0">
    <property type="entry name" value="LIPOPROTEIN-RELEASING SYSTEM TRANSMEMBRANE PROTEIN LOLE"/>
    <property type="match status" value="1"/>
</dbReference>
<dbReference type="GO" id="GO:0044874">
    <property type="term" value="P:lipoprotein localization to outer membrane"/>
    <property type="evidence" value="ECO:0007669"/>
    <property type="project" value="TreeGrafter"/>
</dbReference>
<feature type="domain" description="ABC3 transporter permease C-terminal" evidence="9">
    <location>
        <begin position="277"/>
        <end position="410"/>
    </location>
</feature>
<feature type="transmembrane region" description="Helical" evidence="8">
    <location>
        <begin position="318"/>
        <end position="344"/>
    </location>
</feature>
<dbReference type="AlphaFoldDB" id="A0A2S6NGG9"/>
<keyword evidence="5 8" id="KW-0812">Transmembrane</keyword>
<evidence type="ECO:0000259" key="10">
    <source>
        <dbReference type="Pfam" id="PF12704"/>
    </source>
</evidence>
<dbReference type="Pfam" id="PF02687">
    <property type="entry name" value="FtsX"/>
    <property type="match status" value="1"/>
</dbReference>
<evidence type="ECO:0000256" key="8">
    <source>
        <dbReference type="SAM" id="Phobius"/>
    </source>
</evidence>
<keyword evidence="12" id="KW-1185">Reference proteome</keyword>
<dbReference type="InterPro" id="IPR051447">
    <property type="entry name" value="Lipoprotein-release_system"/>
</dbReference>
<dbReference type="InterPro" id="IPR003838">
    <property type="entry name" value="ABC3_permease_C"/>
</dbReference>
<dbReference type="GO" id="GO:0098797">
    <property type="term" value="C:plasma membrane protein complex"/>
    <property type="evidence" value="ECO:0007669"/>
    <property type="project" value="TreeGrafter"/>
</dbReference>
<evidence type="ECO:0000256" key="3">
    <source>
        <dbReference type="ARBA" id="ARBA00022448"/>
    </source>
</evidence>
<dbReference type="Proteomes" id="UP000239724">
    <property type="component" value="Unassembled WGS sequence"/>
</dbReference>
<evidence type="ECO:0000256" key="7">
    <source>
        <dbReference type="ARBA" id="ARBA00023136"/>
    </source>
</evidence>
<dbReference type="OrthoDB" id="9808461at2"/>
<evidence type="ECO:0000259" key="9">
    <source>
        <dbReference type="Pfam" id="PF02687"/>
    </source>
</evidence>
<organism evidence="11 12">
    <name type="scientific">Rhodopila globiformis</name>
    <name type="common">Rhodopseudomonas globiformis</name>
    <dbReference type="NCBI Taxonomy" id="1071"/>
    <lineage>
        <taxon>Bacteria</taxon>
        <taxon>Pseudomonadati</taxon>
        <taxon>Pseudomonadota</taxon>
        <taxon>Alphaproteobacteria</taxon>
        <taxon>Acetobacterales</taxon>
        <taxon>Acetobacteraceae</taxon>
        <taxon>Rhodopila</taxon>
    </lineage>
</organism>
<keyword evidence="3" id="KW-0813">Transport</keyword>
<comment type="subcellular location">
    <subcellularLocation>
        <location evidence="1">Cell membrane</location>
        <topology evidence="1">Multi-pass membrane protein</topology>
    </subcellularLocation>
</comment>
<keyword evidence="7 8" id="KW-0472">Membrane</keyword>
<evidence type="ECO:0000256" key="1">
    <source>
        <dbReference type="ARBA" id="ARBA00004651"/>
    </source>
</evidence>
<keyword evidence="4" id="KW-1003">Cell membrane</keyword>
<sequence>MFGPFERMVAGRYLRARKGERFVSIIAIFSLIGIALGVATLIVVTSVMSGFQVELVSRILGVNGHITVEAYAGQKIADYRPLVGQIRDLPDIASATPVLDGQALLSTQNGGARGGLVRGISLEDLRALHPISDNIVAGSLDSFTGDDAIVIGVGLANAYRLRIGSSLTVISPEGAATAFGTIPRVRAYKVVAIFDAGLNDYNSSVVFLPLPAAQIFFQKPDAITGIEIRLKDPDKVNAAARELAPLLRGRPVYARDWRHANDTIIGVLQVQKDTMFIVLGMIVLVAAFNVVSSLIMLVKDKRADIAVLRTIGASSFAIMRIFLMCGAFVGVAGTVIGTLIGVVFCWNIHAIQHFIENVTGGRVFDASVFMLTELPNTIDWGDVAQVVALGLALSLLATLYPSWRAARTDPVEALRHE</sequence>
<dbReference type="GO" id="GO:0042953">
    <property type="term" value="P:lipoprotein transport"/>
    <property type="evidence" value="ECO:0007669"/>
    <property type="project" value="InterPro"/>
</dbReference>
<evidence type="ECO:0000256" key="2">
    <source>
        <dbReference type="ARBA" id="ARBA00005236"/>
    </source>
</evidence>
<comment type="similarity">
    <text evidence="2">Belongs to the ABC-4 integral membrane protein family. LolC/E subfamily.</text>
</comment>
<dbReference type="RefSeq" id="WP_104519389.1">
    <property type="nucleotide sequence ID" value="NZ_NHRY01000139.1"/>
</dbReference>
<accession>A0A2S6NGG9</accession>
<feature type="domain" description="MacB-like periplasmic core" evidence="10">
    <location>
        <begin position="29"/>
        <end position="244"/>
    </location>
</feature>
<dbReference type="NCBIfam" id="TIGR02212">
    <property type="entry name" value="lolCE"/>
    <property type="match status" value="1"/>
</dbReference>
<gene>
    <name evidence="11" type="ORF">CCS01_13605</name>
</gene>
<keyword evidence="11" id="KW-0449">Lipoprotein</keyword>
<feature type="transmembrane region" description="Helical" evidence="8">
    <location>
        <begin position="21"/>
        <end position="48"/>
    </location>
</feature>
<reference evidence="11 12" key="1">
    <citation type="journal article" date="2018" name="Arch. Microbiol.">
        <title>New insights into the metabolic potential of the phototrophic purple bacterium Rhodopila globiformis DSM 161(T) from its draft genome sequence and evidence for a vanadium-dependent nitrogenase.</title>
        <authorList>
            <person name="Imhoff J.F."/>
            <person name="Rahn T."/>
            <person name="Kunzel S."/>
            <person name="Neulinger S.C."/>
        </authorList>
    </citation>
    <scope>NUCLEOTIDE SEQUENCE [LARGE SCALE GENOMIC DNA]</scope>
    <source>
        <strain evidence="11 12">DSM 161</strain>
    </source>
</reference>
<evidence type="ECO:0000256" key="6">
    <source>
        <dbReference type="ARBA" id="ARBA00022989"/>
    </source>
</evidence>
<dbReference type="PANTHER" id="PTHR30489">
    <property type="entry name" value="LIPOPROTEIN-RELEASING SYSTEM TRANSMEMBRANE PROTEIN LOLE"/>
    <property type="match status" value="1"/>
</dbReference>
<keyword evidence="6 8" id="KW-1133">Transmembrane helix</keyword>
<evidence type="ECO:0000313" key="12">
    <source>
        <dbReference type="Proteomes" id="UP000239724"/>
    </source>
</evidence>
<comment type="caution">
    <text evidence="11">The sequence shown here is derived from an EMBL/GenBank/DDBJ whole genome shotgun (WGS) entry which is preliminary data.</text>
</comment>
<name>A0A2S6NGG9_RHOGL</name>
<feature type="transmembrane region" description="Helical" evidence="8">
    <location>
        <begin position="275"/>
        <end position="298"/>
    </location>
</feature>
<evidence type="ECO:0000256" key="4">
    <source>
        <dbReference type="ARBA" id="ARBA00022475"/>
    </source>
</evidence>
<dbReference type="InterPro" id="IPR011925">
    <property type="entry name" value="LolCE_TM"/>
</dbReference>
<dbReference type="EMBL" id="NHRY01000139">
    <property type="protein sequence ID" value="PPQ33703.1"/>
    <property type="molecule type" value="Genomic_DNA"/>
</dbReference>
<proteinExistence type="inferred from homology"/>
<dbReference type="InterPro" id="IPR025857">
    <property type="entry name" value="MacB_PCD"/>
</dbReference>
<evidence type="ECO:0000256" key="5">
    <source>
        <dbReference type="ARBA" id="ARBA00022692"/>
    </source>
</evidence>
<dbReference type="Pfam" id="PF12704">
    <property type="entry name" value="MacB_PCD"/>
    <property type="match status" value="1"/>
</dbReference>
<protein>
    <submittedName>
        <fullName evidence="11">Lipoprotein-releasing system transmembrane subunit LolC</fullName>
    </submittedName>
</protein>
<evidence type="ECO:0000313" key="11">
    <source>
        <dbReference type="EMBL" id="PPQ33703.1"/>
    </source>
</evidence>